<evidence type="ECO:0000313" key="3">
    <source>
        <dbReference type="EMBL" id="SMF74224.1"/>
    </source>
</evidence>
<dbReference type="Gene3D" id="3.60.10.10">
    <property type="entry name" value="Endonuclease/exonuclease/phosphatase"/>
    <property type="match status" value="1"/>
</dbReference>
<keyword evidence="1" id="KW-0812">Transmembrane</keyword>
<proteinExistence type="predicted"/>
<dbReference type="InterPro" id="IPR036691">
    <property type="entry name" value="Endo/exonu/phosph_ase_sf"/>
</dbReference>
<evidence type="ECO:0000259" key="2">
    <source>
        <dbReference type="Pfam" id="PF03372"/>
    </source>
</evidence>
<dbReference type="Proteomes" id="UP000192903">
    <property type="component" value="Unassembled WGS sequence"/>
</dbReference>
<dbReference type="RefSeq" id="WP_085424933.1">
    <property type="nucleotide sequence ID" value="NZ_FXAF01000011.1"/>
</dbReference>
<evidence type="ECO:0000313" key="4">
    <source>
        <dbReference type="Proteomes" id="UP000192903"/>
    </source>
</evidence>
<gene>
    <name evidence="3" type="ORF">SAMN02982989_4353</name>
</gene>
<keyword evidence="1" id="KW-0472">Membrane</keyword>
<protein>
    <submittedName>
        <fullName evidence="3">Uncharacterized conserved protein YafD, endonuclease/exonuclease/phosphatase (EEP) superfamily</fullName>
    </submittedName>
</protein>
<keyword evidence="1" id="KW-1133">Transmembrane helix</keyword>
<feature type="domain" description="Endonuclease/exonuclease/phosphatase" evidence="2">
    <location>
        <begin position="99"/>
        <end position="300"/>
    </location>
</feature>
<reference evidence="4" key="1">
    <citation type="submission" date="2017-04" db="EMBL/GenBank/DDBJ databases">
        <authorList>
            <person name="Varghese N."/>
            <person name="Submissions S."/>
        </authorList>
    </citation>
    <scope>NUCLEOTIDE SEQUENCE [LARGE SCALE GENOMIC DNA]</scope>
    <source>
        <strain evidence="4">B4P</strain>
    </source>
</reference>
<dbReference type="STRING" id="464029.SAMN02982989_4353"/>
<name>A0A1X7GUK6_9HYPH</name>
<keyword evidence="3" id="KW-0269">Exonuclease</keyword>
<accession>A0A1X7GUK6</accession>
<dbReference type="InterPro" id="IPR005135">
    <property type="entry name" value="Endo/exonuclease/phosphatase"/>
</dbReference>
<keyword evidence="3" id="KW-0255">Endonuclease</keyword>
<dbReference type="OrthoDB" id="3808618at2"/>
<keyword evidence="4" id="KW-1185">Reference proteome</keyword>
<dbReference type="SUPFAM" id="SSF56219">
    <property type="entry name" value="DNase I-like"/>
    <property type="match status" value="1"/>
</dbReference>
<dbReference type="GO" id="GO:0004527">
    <property type="term" value="F:exonuclease activity"/>
    <property type="evidence" value="ECO:0007669"/>
    <property type="project" value="UniProtKB-KW"/>
</dbReference>
<feature type="transmembrane region" description="Helical" evidence="1">
    <location>
        <begin position="29"/>
        <end position="52"/>
    </location>
</feature>
<dbReference type="AlphaFoldDB" id="A0A1X7GUK6"/>
<sequence>MRQTLSVAICVIVSLVLLAIGTRYIHPHWILATLYSLQLHAAAACVVAMIVALVVKRHFVTWLLFATALLFTCHAVLMSREFAEPATAGDAGAPTFRLLSFNILNSNYANAEDITRTILSSGADLVNIMEAAPLRVHMEELAEIYPYRVGCGVVVRDCDQLMLSRVPIDAPTVRTLSDIFPDRFILARVAIAGTVINFAGIHTTKPYFDNFHSLELNRAALAITETTGPLLLSGDFNASSLAPNMRRFLRVTQLRTGSWEPATWPIRAGAFGVPIDHVYARAPLKIKSVTRLADAQGSNHYGLIAEIAITGPAQ</sequence>
<organism evidence="3 4">
    <name type="scientific">Xaviernesmea oryzae</name>
    <dbReference type="NCBI Taxonomy" id="464029"/>
    <lineage>
        <taxon>Bacteria</taxon>
        <taxon>Pseudomonadati</taxon>
        <taxon>Pseudomonadota</taxon>
        <taxon>Alphaproteobacteria</taxon>
        <taxon>Hyphomicrobiales</taxon>
        <taxon>Rhizobiaceae</taxon>
        <taxon>Rhizobium/Agrobacterium group</taxon>
        <taxon>Xaviernesmea</taxon>
    </lineage>
</organism>
<keyword evidence="3" id="KW-0540">Nuclease</keyword>
<keyword evidence="3" id="KW-0378">Hydrolase</keyword>
<dbReference type="GO" id="GO:0004519">
    <property type="term" value="F:endonuclease activity"/>
    <property type="evidence" value="ECO:0007669"/>
    <property type="project" value="UniProtKB-KW"/>
</dbReference>
<feature type="transmembrane region" description="Helical" evidence="1">
    <location>
        <begin position="59"/>
        <end position="77"/>
    </location>
</feature>
<evidence type="ECO:0000256" key="1">
    <source>
        <dbReference type="SAM" id="Phobius"/>
    </source>
</evidence>
<dbReference type="Pfam" id="PF03372">
    <property type="entry name" value="Exo_endo_phos"/>
    <property type="match status" value="1"/>
</dbReference>
<dbReference type="EMBL" id="FXAF01000011">
    <property type="protein sequence ID" value="SMF74224.1"/>
    <property type="molecule type" value="Genomic_DNA"/>
</dbReference>